<dbReference type="AlphaFoldDB" id="A0A371XEW3"/>
<dbReference type="PANTHER" id="PTHR47755:SF1">
    <property type="entry name" value="CELL DIVISION PROTEIN FTSX"/>
    <property type="match status" value="1"/>
</dbReference>
<evidence type="ECO:0000313" key="3">
    <source>
        <dbReference type="EMBL" id="RFC67752.1"/>
    </source>
</evidence>
<sequence>MTNMAVADDMEEMRAEPLPKAGSRRKPTPIVPQRNVAGTALAIVIGIMTFLSCLTLGAVSLVRDSASRWEVQIASEATIQIKPVDDLDMEAALQKAATIAKGYAGVTETRIIDRDATARLLEPWLGDGLDLDQLPVPRLVIVKIDKQSPPDFTGLRIALSDAIPTASLDDHRTWVDRLVAMAHTTVAIGFAVLALMLVATVLSVVFATRGAMSGNNGIIEVLHFVGAEGRYIAQQFRQHFLLNGFRGAAAGGLAAALAFVGFSFWSLRNMATPEGDQASALFGTFAIGINGYLGVLLIVLLVSFLTAATSHVTVLAYLSDLDGKQRGES</sequence>
<organism evidence="3 4">
    <name type="scientific">Mesorhizobium denitrificans</name>
    <dbReference type="NCBI Taxonomy" id="2294114"/>
    <lineage>
        <taxon>Bacteria</taxon>
        <taxon>Pseudomonadati</taxon>
        <taxon>Pseudomonadota</taxon>
        <taxon>Alphaproteobacteria</taxon>
        <taxon>Hyphomicrobiales</taxon>
        <taxon>Phyllobacteriaceae</taxon>
        <taxon>Mesorhizobium</taxon>
    </lineage>
</organism>
<dbReference type="GO" id="GO:0051301">
    <property type="term" value="P:cell division"/>
    <property type="evidence" value="ECO:0007669"/>
    <property type="project" value="InterPro"/>
</dbReference>
<dbReference type="PANTHER" id="PTHR47755">
    <property type="entry name" value="CELL DIVISION PROTEIN FTSX"/>
    <property type="match status" value="1"/>
</dbReference>
<comment type="caution">
    <text evidence="3">The sequence shown here is derived from an EMBL/GenBank/DDBJ whole genome shotgun (WGS) entry which is preliminary data.</text>
</comment>
<accession>A0A371XEW3</accession>
<dbReference type="RefSeq" id="WP_116623586.1">
    <property type="nucleotide sequence ID" value="NZ_QURN01000006.1"/>
</dbReference>
<feature type="transmembrane region" description="Helical" evidence="2">
    <location>
        <begin position="36"/>
        <end position="62"/>
    </location>
</feature>
<name>A0A371XEW3_9HYPH</name>
<dbReference type="GO" id="GO:0016020">
    <property type="term" value="C:membrane"/>
    <property type="evidence" value="ECO:0007669"/>
    <property type="project" value="InterPro"/>
</dbReference>
<gene>
    <name evidence="3" type="ORF">DY251_09135</name>
</gene>
<dbReference type="Proteomes" id="UP000262379">
    <property type="component" value="Unassembled WGS sequence"/>
</dbReference>
<keyword evidence="2" id="KW-0812">Transmembrane</keyword>
<evidence type="ECO:0000256" key="1">
    <source>
        <dbReference type="SAM" id="MobiDB-lite"/>
    </source>
</evidence>
<feature type="transmembrane region" description="Helical" evidence="2">
    <location>
        <begin position="247"/>
        <end position="267"/>
    </location>
</feature>
<keyword evidence="4" id="KW-1185">Reference proteome</keyword>
<feature type="region of interest" description="Disordered" evidence="1">
    <location>
        <begin position="1"/>
        <end position="30"/>
    </location>
</feature>
<evidence type="ECO:0000313" key="4">
    <source>
        <dbReference type="Proteomes" id="UP000262379"/>
    </source>
</evidence>
<evidence type="ECO:0000256" key="2">
    <source>
        <dbReference type="SAM" id="Phobius"/>
    </source>
</evidence>
<proteinExistence type="predicted"/>
<dbReference type="InterPro" id="IPR004513">
    <property type="entry name" value="FtsX"/>
</dbReference>
<keyword evidence="2" id="KW-0472">Membrane</keyword>
<keyword evidence="2" id="KW-1133">Transmembrane helix</keyword>
<feature type="transmembrane region" description="Helical" evidence="2">
    <location>
        <begin position="279"/>
        <end position="305"/>
    </location>
</feature>
<dbReference type="GO" id="GO:0032153">
    <property type="term" value="C:cell division site"/>
    <property type="evidence" value="ECO:0007669"/>
    <property type="project" value="TreeGrafter"/>
</dbReference>
<dbReference type="EMBL" id="QURN01000006">
    <property type="protein sequence ID" value="RFC67752.1"/>
    <property type="molecule type" value="Genomic_DNA"/>
</dbReference>
<feature type="transmembrane region" description="Helical" evidence="2">
    <location>
        <begin position="186"/>
        <end position="207"/>
    </location>
</feature>
<protein>
    <submittedName>
        <fullName evidence="3">ABC transporter permease</fullName>
    </submittedName>
</protein>
<reference evidence="4" key="1">
    <citation type="submission" date="2018-08" db="EMBL/GenBank/DDBJ databases">
        <authorList>
            <person name="Im W.T."/>
        </authorList>
    </citation>
    <scope>NUCLEOTIDE SEQUENCE [LARGE SCALE GENOMIC DNA]</scope>
    <source>
        <strain evidence="4">LA-28</strain>
    </source>
</reference>